<evidence type="ECO:0000313" key="2">
    <source>
        <dbReference type="EMBL" id="KAE8655030.1"/>
    </source>
</evidence>
<sequence>MDHHQWKPNDFSKAVAADFDPSDPELRQRQDMEGKDSISARKAQKADLSFQTSGLRKENASLKADITNLNIQYQQRLRFMFPWTGIDPSVVVAPPYSYPVPLPVPTGPFAMRPSLQLYPVFGNHNPAVVANPYSTFMPYSTTAPPPMEQPSLQRASSFSDLSAGEKKGKQTDKEERSMVNQISSSQYHSSQGPQDNASNNIDDISKCNK</sequence>
<feature type="compositionally biased region" description="Basic and acidic residues" evidence="1">
    <location>
        <begin position="163"/>
        <end position="177"/>
    </location>
</feature>
<feature type="region of interest" description="Disordered" evidence="1">
    <location>
        <begin position="140"/>
        <end position="209"/>
    </location>
</feature>
<evidence type="ECO:0000313" key="3">
    <source>
        <dbReference type="Proteomes" id="UP000436088"/>
    </source>
</evidence>
<keyword evidence="2" id="KW-0418">Kinase</keyword>
<keyword evidence="3" id="KW-1185">Reference proteome</keyword>
<organism evidence="2 3">
    <name type="scientific">Hibiscus syriacus</name>
    <name type="common">Rose of Sharon</name>
    <dbReference type="NCBI Taxonomy" id="106335"/>
    <lineage>
        <taxon>Eukaryota</taxon>
        <taxon>Viridiplantae</taxon>
        <taxon>Streptophyta</taxon>
        <taxon>Embryophyta</taxon>
        <taxon>Tracheophyta</taxon>
        <taxon>Spermatophyta</taxon>
        <taxon>Magnoliopsida</taxon>
        <taxon>eudicotyledons</taxon>
        <taxon>Gunneridae</taxon>
        <taxon>Pentapetalae</taxon>
        <taxon>rosids</taxon>
        <taxon>malvids</taxon>
        <taxon>Malvales</taxon>
        <taxon>Malvaceae</taxon>
        <taxon>Malvoideae</taxon>
        <taxon>Hibiscus</taxon>
    </lineage>
</organism>
<feature type="compositionally biased region" description="Polar residues" evidence="1">
    <location>
        <begin position="150"/>
        <end position="160"/>
    </location>
</feature>
<keyword evidence="2" id="KW-0808">Transferase</keyword>
<name>A0A6A2WMT3_HIBSY</name>
<comment type="caution">
    <text evidence="2">The sequence shown here is derived from an EMBL/GenBank/DDBJ whole genome shotgun (WGS) entry which is preliminary data.</text>
</comment>
<feature type="region of interest" description="Disordered" evidence="1">
    <location>
        <begin position="1"/>
        <end position="45"/>
    </location>
</feature>
<dbReference type="AlphaFoldDB" id="A0A6A2WMT3"/>
<dbReference type="PANTHER" id="PTHR47001">
    <property type="entry name" value="TRANSCRIPTION FACTOR BHLH121"/>
    <property type="match status" value="1"/>
</dbReference>
<proteinExistence type="predicted"/>
<dbReference type="EMBL" id="VEPZ02001782">
    <property type="protein sequence ID" value="KAE8655030.1"/>
    <property type="molecule type" value="Genomic_DNA"/>
</dbReference>
<reference evidence="2" key="1">
    <citation type="submission" date="2019-09" db="EMBL/GenBank/DDBJ databases">
        <title>Draft genome information of white flower Hibiscus syriacus.</title>
        <authorList>
            <person name="Kim Y.-M."/>
        </authorList>
    </citation>
    <scope>NUCLEOTIDE SEQUENCE [LARGE SCALE GENOMIC DNA]</scope>
    <source>
        <strain evidence="2">YM2019G1</strain>
    </source>
</reference>
<dbReference type="Proteomes" id="UP000436088">
    <property type="component" value="Unassembled WGS sequence"/>
</dbReference>
<accession>A0A6A2WMT3</accession>
<protein>
    <submittedName>
        <fullName evidence="2">Calcium dependent protein kinase 16</fullName>
    </submittedName>
</protein>
<gene>
    <name evidence="2" type="ORF">F3Y22_tig00117034pilonHSYRG00523</name>
</gene>
<feature type="compositionally biased region" description="Polar residues" evidence="1">
    <location>
        <begin position="178"/>
        <end position="202"/>
    </location>
</feature>
<dbReference type="GO" id="GO:0006879">
    <property type="term" value="P:intracellular iron ion homeostasis"/>
    <property type="evidence" value="ECO:0007669"/>
    <property type="project" value="InterPro"/>
</dbReference>
<dbReference type="PANTHER" id="PTHR47001:SF1">
    <property type="entry name" value="TRANSCRIPTION FACTOR BHLH11"/>
    <property type="match status" value="1"/>
</dbReference>
<feature type="compositionally biased region" description="Basic and acidic residues" evidence="1">
    <location>
        <begin position="24"/>
        <end position="39"/>
    </location>
</feature>
<dbReference type="GO" id="GO:0016301">
    <property type="term" value="F:kinase activity"/>
    <property type="evidence" value="ECO:0007669"/>
    <property type="project" value="UniProtKB-KW"/>
</dbReference>
<dbReference type="GO" id="GO:0003700">
    <property type="term" value="F:DNA-binding transcription factor activity"/>
    <property type="evidence" value="ECO:0007669"/>
    <property type="project" value="InterPro"/>
</dbReference>
<evidence type="ECO:0000256" key="1">
    <source>
        <dbReference type="SAM" id="MobiDB-lite"/>
    </source>
</evidence>
<dbReference type="InterPro" id="IPR044579">
    <property type="entry name" value="bHLH11/121"/>
</dbReference>